<dbReference type="EMBL" id="VVYW01000032">
    <property type="protein sequence ID" value="KAA5402842.1"/>
    <property type="molecule type" value="Genomic_DNA"/>
</dbReference>
<dbReference type="InterPro" id="IPR028098">
    <property type="entry name" value="Glyco_trans_4-like_N"/>
</dbReference>
<evidence type="ECO:0000259" key="2">
    <source>
        <dbReference type="Pfam" id="PF13439"/>
    </source>
</evidence>
<evidence type="ECO:0000313" key="4">
    <source>
        <dbReference type="Proteomes" id="UP000325055"/>
    </source>
</evidence>
<dbReference type="Gene3D" id="3.40.50.2000">
    <property type="entry name" value="Glycogen Phosphorylase B"/>
    <property type="match status" value="2"/>
</dbReference>
<sequence length="382" mass="43480">MQMRNKKLFYIVTTIPLSLNFFRGQLAYLSNNFEIVAISSDRDALEKFGETEGIETHCIPMVRSISLLHDFKSLIKIISFFRKNKPDIVHGNTPKGSFLSMIAAKLTGVPVRIYMCHGLRYQGYSGFMRSVLKMMERISCYCSTEVLCVSNGVKAILITDRICRVAKLKVVGNGSSNGIDVTKFDRKMISAEVLSSVADLDDKFVFGFAGRIVKDKGINELVSAFKRITDLYHDMILILIGPFEDDNPIEENTKTEIDLNPYIHYWGNQKDVRPFMCASDVFILPSYREGFGMVLMEAGALGVPCITTNITGCNEIIQDGVNGKIIPPRDENALYEVMKWFYEHRNDEVKKMAERARPMIVERYEQHKVWEALLAEYQLLSK</sequence>
<name>A0A5M6A4N7_9BACE</name>
<organism evidence="3 4">
    <name type="scientific">Bacteroides cellulosilyticus</name>
    <dbReference type="NCBI Taxonomy" id="246787"/>
    <lineage>
        <taxon>Bacteria</taxon>
        <taxon>Pseudomonadati</taxon>
        <taxon>Bacteroidota</taxon>
        <taxon>Bacteroidia</taxon>
        <taxon>Bacteroidales</taxon>
        <taxon>Bacteroidaceae</taxon>
        <taxon>Bacteroides</taxon>
    </lineage>
</organism>
<protein>
    <submittedName>
        <fullName evidence="3">Glycosyltransferase family 4 protein</fullName>
    </submittedName>
</protein>
<comment type="caution">
    <text evidence="3">The sequence shown here is derived from an EMBL/GenBank/DDBJ whole genome shotgun (WGS) entry which is preliminary data.</text>
</comment>
<keyword evidence="3" id="KW-0808">Transferase</keyword>
<dbReference type="PANTHER" id="PTHR12526">
    <property type="entry name" value="GLYCOSYLTRANSFERASE"/>
    <property type="match status" value="1"/>
</dbReference>
<dbReference type="SUPFAM" id="SSF53756">
    <property type="entry name" value="UDP-Glycosyltransferase/glycogen phosphorylase"/>
    <property type="match status" value="1"/>
</dbReference>
<dbReference type="Proteomes" id="UP000325055">
    <property type="component" value="Unassembled WGS sequence"/>
</dbReference>
<proteinExistence type="predicted"/>
<reference evidence="3 4" key="1">
    <citation type="journal article" date="2019" name="Nat. Med.">
        <title>A library of human gut bacterial isolates paired with longitudinal multiomics data enables mechanistic microbiome research.</title>
        <authorList>
            <person name="Poyet M."/>
            <person name="Groussin M."/>
            <person name="Gibbons S.M."/>
            <person name="Avila-Pacheco J."/>
            <person name="Jiang X."/>
            <person name="Kearney S.M."/>
            <person name="Perrotta A.R."/>
            <person name="Berdy B."/>
            <person name="Zhao S."/>
            <person name="Lieberman T.D."/>
            <person name="Swanson P.K."/>
            <person name="Smith M."/>
            <person name="Roesemann S."/>
            <person name="Alexander J.E."/>
            <person name="Rich S.A."/>
            <person name="Livny J."/>
            <person name="Vlamakis H."/>
            <person name="Clish C."/>
            <person name="Bullock K."/>
            <person name="Deik A."/>
            <person name="Scott J."/>
            <person name="Pierce K.A."/>
            <person name="Xavier R.J."/>
            <person name="Alm E.J."/>
        </authorList>
    </citation>
    <scope>NUCLEOTIDE SEQUENCE [LARGE SCALE GENOMIC DNA]</scope>
    <source>
        <strain evidence="3 4">BIOML-A7</strain>
    </source>
</reference>
<dbReference type="Pfam" id="PF13439">
    <property type="entry name" value="Glyco_transf_4"/>
    <property type="match status" value="1"/>
</dbReference>
<feature type="domain" description="Glycosyl transferase family 1" evidence="1">
    <location>
        <begin position="201"/>
        <end position="357"/>
    </location>
</feature>
<dbReference type="CDD" id="cd03808">
    <property type="entry name" value="GT4_CapM-like"/>
    <property type="match status" value="1"/>
</dbReference>
<accession>A0A5M6A4N7</accession>
<evidence type="ECO:0000259" key="1">
    <source>
        <dbReference type="Pfam" id="PF00534"/>
    </source>
</evidence>
<evidence type="ECO:0000313" key="3">
    <source>
        <dbReference type="EMBL" id="KAA5402842.1"/>
    </source>
</evidence>
<gene>
    <name evidence="3" type="ORF">F2Y86_25075</name>
</gene>
<dbReference type="PANTHER" id="PTHR12526:SF630">
    <property type="entry name" value="GLYCOSYLTRANSFERASE"/>
    <property type="match status" value="1"/>
</dbReference>
<feature type="domain" description="Glycosyltransferase subfamily 4-like N-terminal" evidence="2">
    <location>
        <begin position="32"/>
        <end position="174"/>
    </location>
</feature>
<dbReference type="InterPro" id="IPR001296">
    <property type="entry name" value="Glyco_trans_1"/>
</dbReference>
<dbReference type="GO" id="GO:0016757">
    <property type="term" value="F:glycosyltransferase activity"/>
    <property type="evidence" value="ECO:0007669"/>
    <property type="project" value="InterPro"/>
</dbReference>
<dbReference type="Pfam" id="PF00534">
    <property type="entry name" value="Glycos_transf_1"/>
    <property type="match status" value="1"/>
</dbReference>
<dbReference type="AlphaFoldDB" id="A0A5M6A4N7"/>